<organism evidence="7 8">
    <name type="scientific">Kluyvera intermedia</name>
    <name type="common">Enterobacter intermedius</name>
    <dbReference type="NCBI Taxonomy" id="61648"/>
    <lineage>
        <taxon>Bacteria</taxon>
        <taxon>Pseudomonadati</taxon>
        <taxon>Pseudomonadota</taxon>
        <taxon>Gammaproteobacteria</taxon>
        <taxon>Enterobacterales</taxon>
        <taxon>Enterobacteriaceae</taxon>
        <taxon>Kluyvera</taxon>
    </lineage>
</organism>
<comment type="caution">
    <text evidence="7">The sequence shown here is derived from an EMBL/GenBank/DDBJ whole genome shotgun (WGS) entry which is preliminary data.</text>
</comment>
<keyword evidence="5 6" id="KW-0472">Membrane</keyword>
<evidence type="ECO:0000313" key="7">
    <source>
        <dbReference type="EMBL" id="HAT3581093.1"/>
    </source>
</evidence>
<feature type="transmembrane region" description="Helical" evidence="6">
    <location>
        <begin position="7"/>
        <end position="37"/>
    </location>
</feature>
<evidence type="ECO:0000256" key="3">
    <source>
        <dbReference type="ARBA" id="ARBA00022692"/>
    </source>
</evidence>
<evidence type="ECO:0000256" key="2">
    <source>
        <dbReference type="ARBA" id="ARBA00009142"/>
    </source>
</evidence>
<dbReference type="GO" id="GO:0005886">
    <property type="term" value="C:plasma membrane"/>
    <property type="evidence" value="ECO:0007669"/>
    <property type="project" value="UniProtKB-SubCell"/>
</dbReference>
<name>A0A9P3WDJ0_KLUIN</name>
<keyword evidence="4 6" id="KW-1133">Transmembrane helix</keyword>
<keyword evidence="3 6" id="KW-0812">Transmembrane</keyword>
<feature type="transmembrane region" description="Helical" evidence="6">
    <location>
        <begin position="80"/>
        <end position="99"/>
    </location>
</feature>
<dbReference type="PANTHER" id="PTHR43701:SF2">
    <property type="entry name" value="MEMBRANE TRANSPORTER PROTEIN YJNA-RELATED"/>
    <property type="match status" value="1"/>
</dbReference>
<evidence type="ECO:0000256" key="6">
    <source>
        <dbReference type="RuleBase" id="RU363041"/>
    </source>
</evidence>
<comment type="similarity">
    <text evidence="2 6">Belongs to the 4-toluene sulfonate uptake permease (TSUP) (TC 2.A.102) family.</text>
</comment>
<evidence type="ECO:0000256" key="1">
    <source>
        <dbReference type="ARBA" id="ARBA00004141"/>
    </source>
</evidence>
<keyword evidence="6" id="KW-1003">Cell membrane</keyword>
<comment type="subcellular location">
    <subcellularLocation>
        <location evidence="6">Cell inner membrane</location>
        <topology evidence="6">Multi-pass membrane protein</topology>
    </subcellularLocation>
    <subcellularLocation>
        <location evidence="1">Membrane</location>
        <topology evidence="1">Multi-pass membrane protein</topology>
    </subcellularLocation>
</comment>
<sequence>MIAFSVFQFIVCLVLGMGLGLCGGLLGIGGGLIAIPVLRYLFDMSQSCAQGTALIMIIPNVLLSFIQYKRRNKIDNKKTLLLCVIASITAFFTAGWATAINTHSLALLFSLFLFVIAFYYLAQTLWFRQKSTVLVPLAFLPLLGILSGITSGLFTVGGALVVVPLLVMLFAYTQTQAQGTALALVVPGGLAALISYTLAGHIAWHIGIPLALGGIVSVSWGVMLAHKLHPRMLKLCFSAVLVIVGVLVMYKA</sequence>
<dbReference type="Pfam" id="PF01925">
    <property type="entry name" value="TauE"/>
    <property type="match status" value="1"/>
</dbReference>
<reference evidence="7" key="2">
    <citation type="submission" date="2020-10" db="EMBL/GenBank/DDBJ databases">
        <authorList>
            <consortium name="NCBI Pathogen Detection Project"/>
        </authorList>
    </citation>
    <scope>NUCLEOTIDE SEQUENCE</scope>
    <source>
        <strain evidence="7">CAVp300</strain>
    </source>
</reference>
<protein>
    <recommendedName>
        <fullName evidence="6">Probable membrane transporter protein</fullName>
    </recommendedName>
</protein>
<dbReference type="Proteomes" id="UP000867740">
    <property type="component" value="Unassembled WGS sequence"/>
</dbReference>
<dbReference type="EMBL" id="DACSUM010000008">
    <property type="protein sequence ID" value="HAT3581093.1"/>
    <property type="molecule type" value="Genomic_DNA"/>
</dbReference>
<feature type="transmembrane region" description="Helical" evidence="6">
    <location>
        <begin position="179"/>
        <end position="196"/>
    </location>
</feature>
<gene>
    <name evidence="7" type="ORF">I8531_001371</name>
</gene>
<dbReference type="InterPro" id="IPR002781">
    <property type="entry name" value="TM_pro_TauE-like"/>
</dbReference>
<feature type="transmembrane region" description="Helical" evidence="6">
    <location>
        <begin position="232"/>
        <end position="250"/>
    </location>
</feature>
<feature type="transmembrane region" description="Helical" evidence="6">
    <location>
        <begin position="105"/>
        <end position="121"/>
    </location>
</feature>
<evidence type="ECO:0000256" key="4">
    <source>
        <dbReference type="ARBA" id="ARBA00022989"/>
    </source>
</evidence>
<feature type="transmembrane region" description="Helical" evidence="6">
    <location>
        <begin position="133"/>
        <end position="149"/>
    </location>
</feature>
<feature type="transmembrane region" description="Helical" evidence="6">
    <location>
        <begin position="49"/>
        <end position="68"/>
    </location>
</feature>
<feature type="transmembrane region" description="Helical" evidence="6">
    <location>
        <begin position="202"/>
        <end position="225"/>
    </location>
</feature>
<reference evidence="7" key="1">
    <citation type="journal article" date="2018" name="Genome Biol.">
        <title>SKESA: strategic k-mer extension for scrupulous assemblies.</title>
        <authorList>
            <person name="Souvorov A."/>
            <person name="Agarwala R."/>
            <person name="Lipman D.J."/>
        </authorList>
    </citation>
    <scope>NUCLEOTIDE SEQUENCE</scope>
    <source>
        <strain evidence="7">CAVp300</strain>
    </source>
</reference>
<evidence type="ECO:0000313" key="8">
    <source>
        <dbReference type="Proteomes" id="UP000867740"/>
    </source>
</evidence>
<proteinExistence type="inferred from homology"/>
<dbReference type="RefSeq" id="WP_047372523.1">
    <property type="nucleotide sequence ID" value="NZ_CABMNU010000005.1"/>
</dbReference>
<feature type="transmembrane region" description="Helical" evidence="6">
    <location>
        <begin position="155"/>
        <end position="172"/>
    </location>
</feature>
<accession>A0A9P3WDJ0</accession>
<dbReference type="AlphaFoldDB" id="A0A9P3WDJ0"/>
<dbReference type="InterPro" id="IPR051598">
    <property type="entry name" value="TSUP/Inactive_protease-like"/>
</dbReference>
<dbReference type="PANTHER" id="PTHR43701">
    <property type="entry name" value="MEMBRANE TRANSPORTER PROTEIN MJ0441-RELATED"/>
    <property type="match status" value="1"/>
</dbReference>
<evidence type="ECO:0000256" key="5">
    <source>
        <dbReference type="ARBA" id="ARBA00023136"/>
    </source>
</evidence>
<keyword evidence="6" id="KW-0997">Cell inner membrane</keyword>